<dbReference type="InterPro" id="IPR007111">
    <property type="entry name" value="NACHT_NTPase"/>
</dbReference>
<keyword evidence="9" id="KW-1185">Reference proteome</keyword>
<evidence type="ECO:0000313" key="9">
    <source>
        <dbReference type="Proteomes" id="UP000225706"/>
    </source>
</evidence>
<feature type="transmembrane region" description="Helical" evidence="6">
    <location>
        <begin position="18"/>
        <end position="38"/>
    </location>
</feature>
<keyword evidence="6" id="KW-0472">Membrane</keyword>
<gene>
    <name evidence="8" type="primary">NLRP12</name>
    <name evidence="8" type="ORF">AWC38_SpisGene3519</name>
</gene>
<evidence type="ECO:0000259" key="7">
    <source>
        <dbReference type="PROSITE" id="PS50837"/>
    </source>
</evidence>
<dbReference type="Gene3D" id="3.40.50.300">
    <property type="entry name" value="P-loop containing nucleotide triphosphate hydrolases"/>
    <property type="match status" value="1"/>
</dbReference>
<dbReference type="InterPro" id="IPR032675">
    <property type="entry name" value="LRR_dom_sf"/>
</dbReference>
<dbReference type="Gene3D" id="3.80.10.10">
    <property type="entry name" value="Ribonuclease Inhibitor"/>
    <property type="match status" value="3"/>
</dbReference>
<evidence type="ECO:0000256" key="5">
    <source>
        <dbReference type="SAM" id="MobiDB-lite"/>
    </source>
</evidence>
<accession>A0A2B4SP20</accession>
<evidence type="ECO:0000256" key="3">
    <source>
        <dbReference type="ARBA" id="ARBA00022741"/>
    </source>
</evidence>
<evidence type="ECO:0000256" key="4">
    <source>
        <dbReference type="ARBA" id="ARBA00022840"/>
    </source>
</evidence>
<dbReference type="PROSITE" id="PS51450">
    <property type="entry name" value="LRR"/>
    <property type="match status" value="1"/>
</dbReference>
<dbReference type="GO" id="GO:0005524">
    <property type="term" value="F:ATP binding"/>
    <property type="evidence" value="ECO:0007669"/>
    <property type="project" value="UniProtKB-KW"/>
</dbReference>
<evidence type="ECO:0000256" key="6">
    <source>
        <dbReference type="SAM" id="Phobius"/>
    </source>
</evidence>
<dbReference type="Proteomes" id="UP000225706">
    <property type="component" value="Unassembled WGS sequence"/>
</dbReference>
<dbReference type="SUPFAM" id="SSF52540">
    <property type="entry name" value="P-loop containing nucleoside triphosphate hydrolases"/>
    <property type="match status" value="1"/>
</dbReference>
<dbReference type="Pfam" id="PF05729">
    <property type="entry name" value="NACHT"/>
    <property type="match status" value="1"/>
</dbReference>
<keyword evidence="4" id="KW-0067">ATP-binding</keyword>
<evidence type="ECO:0000313" key="8">
    <source>
        <dbReference type="EMBL" id="PFX31651.1"/>
    </source>
</evidence>
<feature type="domain" description="NACHT" evidence="7">
    <location>
        <begin position="322"/>
        <end position="456"/>
    </location>
</feature>
<organism evidence="8 9">
    <name type="scientific">Stylophora pistillata</name>
    <name type="common">Smooth cauliflower coral</name>
    <dbReference type="NCBI Taxonomy" id="50429"/>
    <lineage>
        <taxon>Eukaryota</taxon>
        <taxon>Metazoa</taxon>
        <taxon>Cnidaria</taxon>
        <taxon>Anthozoa</taxon>
        <taxon>Hexacorallia</taxon>
        <taxon>Scleractinia</taxon>
        <taxon>Astrocoeniina</taxon>
        <taxon>Pocilloporidae</taxon>
        <taxon>Stylophora</taxon>
    </lineage>
</organism>
<proteinExistence type="predicted"/>
<keyword evidence="6" id="KW-0812">Transmembrane</keyword>
<evidence type="ECO:0000256" key="1">
    <source>
        <dbReference type="ARBA" id="ARBA00022614"/>
    </source>
</evidence>
<comment type="caution">
    <text evidence="8">The sequence shown here is derived from an EMBL/GenBank/DDBJ whole genome shotgun (WGS) entry which is preliminary data.</text>
</comment>
<sequence>MGAKTNELIYLIWKSQTYFGQLQVGVWFVSYLVTLIGLEVFHSRGSYLICNGTTEYSVKCPDSDSPALKMQRPFLRVYGGVYFAIWLIYTLYIVPRLWRFRRRKSTTPLCGLYAVYCLQLFAKLLYNVIMLFFYISLVFYTFPVRLDCVVQNSFGPSITCTDKFRVAKSALQTTVLLVIVVLTFFSLVEFVFLLCLTRSRSRTIFIGDANQQTEHLDNGCWCECVMPTDRQFGFFRLYLSEVSEHRELSCVCVNPLRKYLVDMRNIYSTKTEYIDHSPLDDVDNLKLDDMFTRPVLSGVKCSKTMAKKYSVEKKSTSLEGIGNISITGKAGMGKTTLAQKIARNWAKEKTSLSSQIKILLCLDFKALEDSPGEGISFEDLIRRQVSLDPPEDLLDFVKSNPNATLIVVDNVCKPNSGCQESDFRDSFEEKMPFSALLKKLVTGKILNGATVLILSRLTDNSVADFFGVASQTELMGFSPSEIKGYIEKYFTSSDDCEDDELATAKLKDNLTDNTLSICCVPLHCLYMCTLMKWLRRSDHAIVSETAGNPPETITELYIGIAQMISCLQQTTREPISLSAMEIHTPSLQNNAVEPPAEDSRSPLQNATSPTQSPRFSSWGPTQRKTSSKTQFALHHLAEIDAEVCSLAMKSIDEDMTVFDVDYLRSHMLSEEAISKYFKRTRQSDDSEKVQFTFRCDDLREFLAAYFVVLDRSFKRLKRLVEQVKNEGSRKQDRVLQFAYGLQFSDSQASDKNKKEMIDLVKGLYSVSPTEDIKRQKELQLVMIKCAAEIKDEKISREVASKMIPIVEFSGCEIGVAECSALANVLGTSPFASISAVDLSDNKISVMGARQLTQKLLLPGKGPTKELNVQGNVLGDEGLQELTEALKKRECRLKTLNVADNYISSDGISKLSSALESNTCLEELNLSCNQICSQGVEHLSNVLQVEKGKISKLNLSWNDIGDDGVTRLVSFKQSTLNLAWNNIGMRGVHSLISIFHTLNNLQELDLSGNNIESVGIEALLPCFMDANCKIRCLELNHCQIQDEGVIHCLKILNCLQNQITRLGLAGNNITNAGVEKIAEALTSLECRVTILNLSSNLIGDSGVESLSKSLSSPNCGLQELDLSHNQIQCKGCKCLAEAIRKPNCLECLNLEGNHIGNEGTAKLLSALRIHNNKLHTLVLVANDIGDEGIAGLPHTFRSPHCKLGRLDLGRNIISRTSIATVSEALKSPFCHLEHLRLKDSRLNESFEAKESVRATKLTDTV</sequence>
<dbReference type="OrthoDB" id="120976at2759"/>
<feature type="transmembrane region" description="Helical" evidence="6">
    <location>
        <begin position="124"/>
        <end position="142"/>
    </location>
</feature>
<dbReference type="InterPro" id="IPR027417">
    <property type="entry name" value="P-loop_NTPase"/>
</dbReference>
<dbReference type="PANTHER" id="PTHR24106">
    <property type="entry name" value="NACHT, LRR AND CARD DOMAINS-CONTAINING"/>
    <property type="match status" value="1"/>
</dbReference>
<dbReference type="InterPro" id="IPR051261">
    <property type="entry name" value="NLR"/>
</dbReference>
<reference evidence="9" key="1">
    <citation type="journal article" date="2017" name="bioRxiv">
        <title>Comparative analysis of the genomes of Stylophora pistillata and Acropora digitifera provides evidence for extensive differences between species of corals.</title>
        <authorList>
            <person name="Voolstra C.R."/>
            <person name="Li Y."/>
            <person name="Liew Y.J."/>
            <person name="Baumgarten S."/>
            <person name="Zoccola D."/>
            <person name="Flot J.-F."/>
            <person name="Tambutte S."/>
            <person name="Allemand D."/>
            <person name="Aranda M."/>
        </authorList>
    </citation>
    <scope>NUCLEOTIDE SEQUENCE [LARGE SCALE GENOMIC DNA]</scope>
</reference>
<feature type="compositionally biased region" description="Polar residues" evidence="5">
    <location>
        <begin position="601"/>
        <end position="623"/>
    </location>
</feature>
<name>A0A2B4SP20_STYPI</name>
<dbReference type="Pfam" id="PF13516">
    <property type="entry name" value="LRR_6"/>
    <property type="match status" value="10"/>
</dbReference>
<dbReference type="EMBL" id="LSMT01000033">
    <property type="protein sequence ID" value="PFX31651.1"/>
    <property type="molecule type" value="Genomic_DNA"/>
</dbReference>
<keyword evidence="3" id="KW-0547">Nucleotide-binding</keyword>
<dbReference type="AlphaFoldDB" id="A0A2B4SP20"/>
<feature type="transmembrane region" description="Helical" evidence="6">
    <location>
        <begin position="175"/>
        <end position="196"/>
    </location>
</feature>
<keyword evidence="1" id="KW-0433">Leucine-rich repeat</keyword>
<keyword evidence="2" id="KW-0677">Repeat</keyword>
<dbReference type="InterPro" id="IPR001611">
    <property type="entry name" value="Leu-rich_rpt"/>
</dbReference>
<dbReference type="PROSITE" id="PS50837">
    <property type="entry name" value="NACHT"/>
    <property type="match status" value="1"/>
</dbReference>
<feature type="region of interest" description="Disordered" evidence="5">
    <location>
        <begin position="589"/>
        <end position="623"/>
    </location>
</feature>
<dbReference type="SUPFAM" id="SSF52047">
    <property type="entry name" value="RNI-like"/>
    <property type="match status" value="2"/>
</dbReference>
<feature type="transmembrane region" description="Helical" evidence="6">
    <location>
        <begin position="75"/>
        <end position="94"/>
    </location>
</feature>
<evidence type="ECO:0000256" key="2">
    <source>
        <dbReference type="ARBA" id="ARBA00022737"/>
    </source>
</evidence>
<protein>
    <submittedName>
        <fullName evidence="8">NACHT, LRR and PYD domains-containing protein 12</fullName>
    </submittedName>
</protein>
<dbReference type="SMART" id="SM00368">
    <property type="entry name" value="LRR_RI"/>
    <property type="match status" value="13"/>
</dbReference>
<keyword evidence="6" id="KW-1133">Transmembrane helix</keyword>